<feature type="transmembrane region" description="Helical" evidence="1">
    <location>
        <begin position="215"/>
        <end position="236"/>
    </location>
</feature>
<keyword evidence="1" id="KW-1133">Transmembrane helix</keyword>
<accession>A0A1G9KXS5</accession>
<evidence type="ECO:0000256" key="1">
    <source>
        <dbReference type="SAM" id="Phobius"/>
    </source>
</evidence>
<keyword evidence="3" id="KW-1185">Reference proteome</keyword>
<feature type="transmembrane region" description="Helical" evidence="1">
    <location>
        <begin position="117"/>
        <end position="136"/>
    </location>
</feature>
<gene>
    <name evidence="2" type="ORF">SAMN04488090_1173</name>
</gene>
<name>A0A1G9KXS5_9BACT</name>
<feature type="transmembrane region" description="Helical" evidence="1">
    <location>
        <begin position="189"/>
        <end position="206"/>
    </location>
</feature>
<sequence>MKKAYNEAWIEALAIRKKARGWVRAGLLTPAQEAHIRELFPESFYRANVWVRIALFLFTLLLNGCSTTFVSMFFMPALENTLWGAGLLGMAYGTGFFFLLNLLIRERRLYHSGIDDALLYSAVSAFCGGLFVTFSSVFREEFVAYAAIALPVLVWAAVRYASTVVTLATLLDVYAIAGLLAFRFPAGKLLLPFIGLFLSAGILLASRSMRRKSGIYWTSCLDVSESLALAFGYLSINYFVVREGNALIQGTEGPVPFGILFWILTGIIPLACIFSGIRSRNRILLVAGLLTLLLSVYTFQFYYQPVSYPLFSVIGGLILLSGAIACIRFLRSRQTGFTFEKDGSGEGGIRLEALVVAEQASIPSTQTDTFGGGTFGGGGAGDQY</sequence>
<keyword evidence="1" id="KW-0812">Transmembrane</keyword>
<dbReference type="Proteomes" id="UP000198901">
    <property type="component" value="Unassembled WGS sequence"/>
</dbReference>
<feature type="transmembrane region" description="Helical" evidence="1">
    <location>
        <begin position="283"/>
        <end position="303"/>
    </location>
</feature>
<evidence type="ECO:0000313" key="3">
    <source>
        <dbReference type="Proteomes" id="UP000198901"/>
    </source>
</evidence>
<dbReference type="OrthoDB" id="660047at2"/>
<protein>
    <recommendedName>
        <fullName evidence="4">DUF2157 domain-containing protein</fullName>
    </recommendedName>
</protein>
<feature type="transmembrane region" description="Helical" evidence="1">
    <location>
        <begin position="53"/>
        <end position="75"/>
    </location>
</feature>
<evidence type="ECO:0008006" key="4">
    <source>
        <dbReference type="Google" id="ProtNLM"/>
    </source>
</evidence>
<dbReference type="RefSeq" id="WP_093198985.1">
    <property type="nucleotide sequence ID" value="NZ_FNGS01000002.1"/>
</dbReference>
<feature type="transmembrane region" description="Helical" evidence="1">
    <location>
        <begin position="256"/>
        <end position="276"/>
    </location>
</feature>
<feature type="transmembrane region" description="Helical" evidence="1">
    <location>
        <begin position="81"/>
        <end position="105"/>
    </location>
</feature>
<feature type="transmembrane region" description="Helical" evidence="1">
    <location>
        <begin position="309"/>
        <end position="330"/>
    </location>
</feature>
<feature type="transmembrane region" description="Helical" evidence="1">
    <location>
        <begin position="165"/>
        <end position="183"/>
    </location>
</feature>
<feature type="transmembrane region" description="Helical" evidence="1">
    <location>
        <begin position="142"/>
        <end position="158"/>
    </location>
</feature>
<dbReference type="EMBL" id="FNGS01000002">
    <property type="protein sequence ID" value="SDL54511.1"/>
    <property type="molecule type" value="Genomic_DNA"/>
</dbReference>
<dbReference type="AlphaFoldDB" id="A0A1G9KXS5"/>
<evidence type="ECO:0000313" key="2">
    <source>
        <dbReference type="EMBL" id="SDL54511.1"/>
    </source>
</evidence>
<keyword evidence="1" id="KW-0472">Membrane</keyword>
<dbReference type="STRING" id="563176.SAMN04488090_1173"/>
<reference evidence="2 3" key="1">
    <citation type="submission" date="2016-10" db="EMBL/GenBank/DDBJ databases">
        <authorList>
            <person name="de Groot N.N."/>
        </authorList>
    </citation>
    <scope>NUCLEOTIDE SEQUENCE [LARGE SCALE GENOMIC DNA]</scope>
    <source>
        <strain evidence="2 3">DSM 21668</strain>
    </source>
</reference>
<proteinExistence type="predicted"/>
<organism evidence="2 3">
    <name type="scientific">Siphonobacter aquaeclarae</name>
    <dbReference type="NCBI Taxonomy" id="563176"/>
    <lineage>
        <taxon>Bacteria</taxon>
        <taxon>Pseudomonadati</taxon>
        <taxon>Bacteroidota</taxon>
        <taxon>Cytophagia</taxon>
        <taxon>Cytophagales</taxon>
        <taxon>Cytophagaceae</taxon>
        <taxon>Siphonobacter</taxon>
    </lineage>
</organism>